<keyword evidence="1" id="KW-0472">Membrane</keyword>
<dbReference type="Proteomes" id="UP000283063">
    <property type="component" value="Chromosome"/>
</dbReference>
<feature type="transmembrane region" description="Helical" evidence="1">
    <location>
        <begin position="44"/>
        <end position="71"/>
    </location>
</feature>
<proteinExistence type="predicted"/>
<feature type="transmembrane region" description="Helical" evidence="1">
    <location>
        <begin position="9"/>
        <end position="32"/>
    </location>
</feature>
<organism evidence="2 3">
    <name type="scientific">Parasedimentitalea marina</name>
    <dbReference type="NCBI Taxonomy" id="2483033"/>
    <lineage>
        <taxon>Bacteria</taxon>
        <taxon>Pseudomonadati</taxon>
        <taxon>Pseudomonadota</taxon>
        <taxon>Alphaproteobacteria</taxon>
        <taxon>Rhodobacterales</taxon>
        <taxon>Paracoccaceae</taxon>
        <taxon>Parasedimentitalea</taxon>
    </lineage>
</organism>
<keyword evidence="3" id="KW-1185">Reference proteome</keyword>
<feature type="transmembrane region" description="Helical" evidence="1">
    <location>
        <begin position="83"/>
        <end position="106"/>
    </location>
</feature>
<accession>A0A3T0N416</accession>
<keyword evidence="1" id="KW-1133">Transmembrane helix</keyword>
<dbReference type="RefSeq" id="WP_238704901.1">
    <property type="nucleotide sequence ID" value="NZ_CP033219.1"/>
</dbReference>
<evidence type="ECO:0000256" key="1">
    <source>
        <dbReference type="SAM" id="Phobius"/>
    </source>
</evidence>
<sequence>MADSVGKDLLGPVITMIGWMTPIVIGLIAIGRNPSISTEIAGQIWYSMFAFLVIYACAISHIVICAIDIWGRRTPPVSPFFSFLATFMLFSMSVIYWIAIFLIGFAND</sequence>
<dbReference type="EMBL" id="CP033219">
    <property type="protein sequence ID" value="AZV78734.1"/>
    <property type="molecule type" value="Genomic_DNA"/>
</dbReference>
<keyword evidence="1" id="KW-0812">Transmembrane</keyword>
<name>A0A3T0N416_9RHOB</name>
<dbReference type="AlphaFoldDB" id="A0A3T0N416"/>
<reference evidence="2 3" key="1">
    <citation type="submission" date="2018-10" db="EMBL/GenBank/DDBJ databases">
        <title>Parasedimentitalea marina sp. nov., a psychrophilic bacterium isolated from deep seawater of the New Britain Trench.</title>
        <authorList>
            <person name="Cao J."/>
        </authorList>
    </citation>
    <scope>NUCLEOTIDE SEQUENCE [LARGE SCALE GENOMIC DNA]</scope>
    <source>
        <strain evidence="2 3">W43</strain>
    </source>
</reference>
<gene>
    <name evidence="2" type="ORF">EBB79_13205</name>
</gene>
<evidence type="ECO:0000313" key="2">
    <source>
        <dbReference type="EMBL" id="AZV78734.1"/>
    </source>
</evidence>
<dbReference type="KEGG" id="sedi:EBB79_13205"/>
<protein>
    <submittedName>
        <fullName evidence="2">Uncharacterized protein</fullName>
    </submittedName>
</protein>
<evidence type="ECO:0000313" key="3">
    <source>
        <dbReference type="Proteomes" id="UP000283063"/>
    </source>
</evidence>